<feature type="compositionally biased region" description="Basic and acidic residues" evidence="4">
    <location>
        <begin position="56"/>
        <end position="66"/>
    </location>
</feature>
<sequence>MDESMENNNDEGSQGSFPRGGGDMLNPAEQSEDGAAPPLVLTINESSPRNSSSSGEFRETSPRSSEELSEIWRIWDQRTTALENGNASGSAVEEFDDSGSNAEWLNTSSTSSDTEKESEVVRPTPKVLFKPKPKHNWFILKELYLRENGFNRNPCAFTQHFYGSLHAVERLELMYKLEEHNGCVNAINFNASGTKLVSGSDDRNVVVWDWAAGKCLSKFNTGHSGNVFQCKFLPLTGDGHIVTCSRDGQIRLAYRDSTGDYTNTTKLAQHTKACHKLTLLPQTPHVVLSAGEDALILQTDVRDSNPEKLTYVKEGKRKISLYSIHSNPMNENEICVSGDDYFIRLYDRRFIRSDGNADIKFKPKKFTKPYSVYVTCAVFNYNGTEIIGSYNDQDIYLFDTKHSSETDFIHRYEGHRNSETVKGVNFFGPKSEFIVSGSDCGHIYIWDKNTESIVQWMRGDEDGVINCIEPHPHIPVLATSGLDSDIKIWIPSCEHEPLLNGLEKTVAENISNRESRIVPGGNLSLNSTIARWWRQIRNIDQNNAATGDRQPIYVHLDALGLETFLGYNDDSTSSSSSSLSSV</sequence>
<evidence type="ECO:0000256" key="1">
    <source>
        <dbReference type="ARBA" id="ARBA00022574"/>
    </source>
</evidence>
<name>A0A8I6SE96_CIMLE</name>
<dbReference type="PROSITE" id="PS50294">
    <property type="entry name" value="WD_REPEATS_REGION"/>
    <property type="match status" value="1"/>
</dbReference>
<dbReference type="EnsemblMetazoa" id="XM_014406785.2">
    <property type="protein sequence ID" value="XP_014262271.1"/>
    <property type="gene ID" value="LOC106674196"/>
</dbReference>
<dbReference type="PANTHER" id="PTHR15574">
    <property type="entry name" value="WD REPEAT DOMAIN-CONTAINING FAMILY"/>
    <property type="match status" value="1"/>
</dbReference>
<keyword evidence="6" id="KW-1185">Reference proteome</keyword>
<proteinExistence type="predicted"/>
<dbReference type="SUPFAM" id="SSF50978">
    <property type="entry name" value="WD40 repeat-like"/>
    <property type="match status" value="1"/>
</dbReference>
<dbReference type="RefSeq" id="XP_014262271.1">
    <property type="nucleotide sequence ID" value="XM_014406785.2"/>
</dbReference>
<feature type="region of interest" description="Disordered" evidence="4">
    <location>
        <begin position="1"/>
        <end position="68"/>
    </location>
</feature>
<evidence type="ECO:0000256" key="3">
    <source>
        <dbReference type="PROSITE-ProRule" id="PRU00221"/>
    </source>
</evidence>
<dbReference type="AlphaFoldDB" id="A0A8I6SE96"/>
<dbReference type="InterPro" id="IPR036322">
    <property type="entry name" value="WD40_repeat_dom_sf"/>
</dbReference>
<evidence type="ECO:0000313" key="6">
    <source>
        <dbReference type="Proteomes" id="UP000494040"/>
    </source>
</evidence>
<dbReference type="InterPro" id="IPR045151">
    <property type="entry name" value="DCAF8"/>
</dbReference>
<dbReference type="PANTHER" id="PTHR15574:SF21">
    <property type="entry name" value="DDB1- AND CUL4-ASSOCIATED FACTOR 8"/>
    <property type="match status" value="1"/>
</dbReference>
<keyword evidence="2" id="KW-0677">Repeat</keyword>
<dbReference type="GO" id="GO:0080008">
    <property type="term" value="C:Cul4-RING E3 ubiquitin ligase complex"/>
    <property type="evidence" value="ECO:0007669"/>
    <property type="project" value="TreeGrafter"/>
</dbReference>
<organism evidence="5 6">
    <name type="scientific">Cimex lectularius</name>
    <name type="common">Bed bug</name>
    <name type="synonym">Acanthia lectularia</name>
    <dbReference type="NCBI Taxonomy" id="79782"/>
    <lineage>
        <taxon>Eukaryota</taxon>
        <taxon>Metazoa</taxon>
        <taxon>Ecdysozoa</taxon>
        <taxon>Arthropoda</taxon>
        <taxon>Hexapoda</taxon>
        <taxon>Insecta</taxon>
        <taxon>Pterygota</taxon>
        <taxon>Neoptera</taxon>
        <taxon>Paraneoptera</taxon>
        <taxon>Hemiptera</taxon>
        <taxon>Heteroptera</taxon>
        <taxon>Panheteroptera</taxon>
        <taxon>Cimicomorpha</taxon>
        <taxon>Cimicidae</taxon>
        <taxon>Cimex</taxon>
    </lineage>
</organism>
<feature type="repeat" description="WD" evidence="3">
    <location>
        <begin position="177"/>
        <end position="218"/>
    </location>
</feature>
<protein>
    <submittedName>
        <fullName evidence="5">Uncharacterized protein</fullName>
    </submittedName>
</protein>
<dbReference type="Gene3D" id="2.130.10.10">
    <property type="entry name" value="YVTN repeat-like/Quinoprotein amine dehydrogenase"/>
    <property type="match status" value="1"/>
</dbReference>
<dbReference type="RefSeq" id="XP_014262270.1">
    <property type="nucleotide sequence ID" value="XM_014406784.2"/>
</dbReference>
<keyword evidence="1 3" id="KW-0853">WD repeat</keyword>
<dbReference type="GeneID" id="106674196"/>
<dbReference type="GO" id="GO:0005737">
    <property type="term" value="C:cytoplasm"/>
    <property type="evidence" value="ECO:0007669"/>
    <property type="project" value="TreeGrafter"/>
</dbReference>
<dbReference type="OMA" id="FASGHKN"/>
<dbReference type="SMART" id="SM00320">
    <property type="entry name" value="WD40"/>
    <property type="match status" value="7"/>
</dbReference>
<dbReference type="OrthoDB" id="4869960at2759"/>
<feature type="region of interest" description="Disordered" evidence="4">
    <location>
        <begin position="84"/>
        <end position="119"/>
    </location>
</feature>
<dbReference type="InterPro" id="IPR015943">
    <property type="entry name" value="WD40/YVTN_repeat-like_dom_sf"/>
</dbReference>
<dbReference type="Proteomes" id="UP000494040">
    <property type="component" value="Unassembled WGS sequence"/>
</dbReference>
<dbReference type="PROSITE" id="PS50082">
    <property type="entry name" value="WD_REPEATS_2"/>
    <property type="match status" value="1"/>
</dbReference>
<reference evidence="5" key="1">
    <citation type="submission" date="2022-01" db="UniProtKB">
        <authorList>
            <consortium name="EnsemblMetazoa"/>
        </authorList>
    </citation>
    <scope>IDENTIFICATION</scope>
</reference>
<dbReference type="Pfam" id="PF00400">
    <property type="entry name" value="WD40"/>
    <property type="match status" value="4"/>
</dbReference>
<evidence type="ECO:0000256" key="4">
    <source>
        <dbReference type="SAM" id="MobiDB-lite"/>
    </source>
</evidence>
<dbReference type="EnsemblMetazoa" id="XM_014406784.2">
    <property type="protein sequence ID" value="XP_014262270.1"/>
    <property type="gene ID" value="LOC106674196"/>
</dbReference>
<dbReference type="KEGG" id="clec:106674196"/>
<dbReference type="InterPro" id="IPR001680">
    <property type="entry name" value="WD40_rpt"/>
</dbReference>
<accession>A0A8I6SE96</accession>
<dbReference type="RefSeq" id="XP_014262272.1">
    <property type="nucleotide sequence ID" value="XM_014406786.2"/>
</dbReference>
<dbReference type="EnsemblMetazoa" id="XM_014406786.2">
    <property type="protein sequence ID" value="XP_014262272.1"/>
    <property type="gene ID" value="LOC106674196"/>
</dbReference>
<evidence type="ECO:0000256" key="2">
    <source>
        <dbReference type="ARBA" id="ARBA00022737"/>
    </source>
</evidence>
<evidence type="ECO:0000313" key="5">
    <source>
        <dbReference type="EnsemblMetazoa" id="XP_014262271.1"/>
    </source>
</evidence>